<dbReference type="RefSeq" id="WP_386363630.1">
    <property type="nucleotide sequence ID" value="NZ_JBHRXZ010000018.1"/>
</dbReference>
<evidence type="ECO:0000256" key="4">
    <source>
        <dbReference type="ARBA" id="ARBA00022763"/>
    </source>
</evidence>
<gene>
    <name evidence="9" type="ORF">ACFOMF_08435</name>
</gene>
<feature type="domain" description="Methylguanine DNA methyltransferase ribonuclease-like" evidence="8">
    <location>
        <begin position="3"/>
        <end position="41"/>
    </location>
</feature>
<dbReference type="GO" id="GO:0032259">
    <property type="term" value="P:methylation"/>
    <property type="evidence" value="ECO:0007669"/>
    <property type="project" value="UniProtKB-KW"/>
</dbReference>
<keyword evidence="10" id="KW-1185">Reference proteome</keyword>
<dbReference type="NCBIfam" id="TIGR00589">
    <property type="entry name" value="ogt"/>
    <property type="match status" value="1"/>
</dbReference>
<comment type="caution">
    <text evidence="9">The sequence shown here is derived from an EMBL/GenBank/DDBJ whole genome shotgun (WGS) entry which is preliminary data.</text>
</comment>
<dbReference type="InterPro" id="IPR036388">
    <property type="entry name" value="WH-like_DNA-bd_sf"/>
</dbReference>
<keyword evidence="2 9" id="KW-0489">Methyltransferase</keyword>
<accession>A0ABV7T685</accession>
<comment type="catalytic activity">
    <reaction evidence="1">
        <text>a 4-O-methyl-thymidine in DNA + L-cysteinyl-[protein] = a thymidine in DNA + S-methyl-L-cysteinyl-[protein]</text>
        <dbReference type="Rhea" id="RHEA:53428"/>
        <dbReference type="Rhea" id="RHEA-COMP:10131"/>
        <dbReference type="Rhea" id="RHEA-COMP:10132"/>
        <dbReference type="Rhea" id="RHEA-COMP:13555"/>
        <dbReference type="Rhea" id="RHEA-COMP:13556"/>
        <dbReference type="ChEBI" id="CHEBI:29950"/>
        <dbReference type="ChEBI" id="CHEBI:82612"/>
        <dbReference type="ChEBI" id="CHEBI:137386"/>
        <dbReference type="ChEBI" id="CHEBI:137387"/>
        <dbReference type="EC" id="2.1.1.63"/>
    </reaction>
</comment>
<dbReference type="PANTHER" id="PTHR10815:SF5">
    <property type="entry name" value="METHYLATED-DNA--PROTEIN-CYSTEINE METHYLTRANSFERASE"/>
    <property type="match status" value="1"/>
</dbReference>
<evidence type="ECO:0000256" key="3">
    <source>
        <dbReference type="ARBA" id="ARBA00022679"/>
    </source>
</evidence>
<dbReference type="SUPFAM" id="SSF46767">
    <property type="entry name" value="Methylated DNA-protein cysteine methyltransferase, C-terminal domain"/>
    <property type="match status" value="1"/>
</dbReference>
<dbReference type="Proteomes" id="UP001595630">
    <property type="component" value="Unassembled WGS sequence"/>
</dbReference>
<evidence type="ECO:0000259" key="7">
    <source>
        <dbReference type="Pfam" id="PF01035"/>
    </source>
</evidence>
<keyword evidence="5" id="KW-0234">DNA repair</keyword>
<evidence type="ECO:0000256" key="2">
    <source>
        <dbReference type="ARBA" id="ARBA00022603"/>
    </source>
</evidence>
<protein>
    <submittedName>
        <fullName evidence="9">Methylated-DNA--[protein]-cysteine S-methyltransferase</fullName>
        <ecNumber evidence="9">2.1.1.63</ecNumber>
    </submittedName>
</protein>
<evidence type="ECO:0000256" key="5">
    <source>
        <dbReference type="ARBA" id="ARBA00023204"/>
    </source>
</evidence>
<dbReference type="EMBL" id="JBHRXZ010000018">
    <property type="protein sequence ID" value="MFC3607800.1"/>
    <property type="molecule type" value="Genomic_DNA"/>
</dbReference>
<dbReference type="Pfam" id="PF02870">
    <property type="entry name" value="Methyltransf_1N"/>
    <property type="match status" value="1"/>
</dbReference>
<name>A0ABV7T685_9GAMM</name>
<comment type="catalytic activity">
    <reaction evidence="6">
        <text>a 6-O-methyl-2'-deoxyguanosine in DNA + L-cysteinyl-[protein] = S-methyl-L-cysteinyl-[protein] + a 2'-deoxyguanosine in DNA</text>
        <dbReference type="Rhea" id="RHEA:24000"/>
        <dbReference type="Rhea" id="RHEA-COMP:10131"/>
        <dbReference type="Rhea" id="RHEA-COMP:10132"/>
        <dbReference type="Rhea" id="RHEA-COMP:11367"/>
        <dbReference type="Rhea" id="RHEA-COMP:11368"/>
        <dbReference type="ChEBI" id="CHEBI:29950"/>
        <dbReference type="ChEBI" id="CHEBI:82612"/>
        <dbReference type="ChEBI" id="CHEBI:85445"/>
        <dbReference type="ChEBI" id="CHEBI:85448"/>
        <dbReference type="EC" id="2.1.1.63"/>
    </reaction>
</comment>
<dbReference type="Pfam" id="PF01035">
    <property type="entry name" value="DNA_binding_1"/>
    <property type="match status" value="1"/>
</dbReference>
<evidence type="ECO:0000313" key="10">
    <source>
        <dbReference type="Proteomes" id="UP001595630"/>
    </source>
</evidence>
<evidence type="ECO:0000256" key="1">
    <source>
        <dbReference type="ARBA" id="ARBA00001286"/>
    </source>
</evidence>
<evidence type="ECO:0000259" key="8">
    <source>
        <dbReference type="Pfam" id="PF02870"/>
    </source>
</evidence>
<dbReference type="InterPro" id="IPR014048">
    <property type="entry name" value="MethylDNA_cys_MeTrfase_DNA-bd"/>
</dbReference>
<dbReference type="InterPro" id="IPR036217">
    <property type="entry name" value="MethylDNA_cys_MeTrfase_DNAb"/>
</dbReference>
<dbReference type="PROSITE" id="PS00374">
    <property type="entry name" value="MGMT"/>
    <property type="match status" value="1"/>
</dbReference>
<evidence type="ECO:0000313" key="9">
    <source>
        <dbReference type="EMBL" id="MFC3607800.1"/>
    </source>
</evidence>
<dbReference type="Gene3D" id="3.30.160.70">
    <property type="entry name" value="Methylated DNA-protein cysteine methyltransferase domain"/>
    <property type="match status" value="1"/>
</dbReference>
<sequence length="163" mass="17736">MILRYTLSSCPLGRLLLAAGDDGIRALLLGDGDQLLLTDLATRFPGEPLVQDDAGLAGWLEQVLTTFSTLSPVTLPLAPSGTPFQQRVWRALRDIPPGETRRYGELAGTLGSHARAVASACARNPIALLVPCHRVVGRDDRLTGYRWGLERKAALLALERDRR</sequence>
<reference evidence="10" key="1">
    <citation type="journal article" date="2019" name="Int. J. Syst. Evol. Microbiol.">
        <title>The Global Catalogue of Microorganisms (GCM) 10K type strain sequencing project: providing services to taxonomists for standard genome sequencing and annotation.</title>
        <authorList>
            <consortium name="The Broad Institute Genomics Platform"/>
            <consortium name="The Broad Institute Genome Sequencing Center for Infectious Disease"/>
            <person name="Wu L."/>
            <person name="Ma J."/>
        </authorList>
    </citation>
    <scope>NUCLEOTIDE SEQUENCE [LARGE SCALE GENOMIC DNA]</scope>
    <source>
        <strain evidence="10">KCTC 42447</strain>
    </source>
</reference>
<proteinExistence type="predicted"/>
<keyword evidence="3 9" id="KW-0808">Transferase</keyword>
<evidence type="ECO:0000256" key="6">
    <source>
        <dbReference type="ARBA" id="ARBA00049348"/>
    </source>
</evidence>
<dbReference type="Gene3D" id="1.10.10.10">
    <property type="entry name" value="Winged helix-like DNA-binding domain superfamily/Winged helix DNA-binding domain"/>
    <property type="match status" value="1"/>
</dbReference>
<organism evidence="9 10">
    <name type="scientific">Stutzerimonas tarimensis</name>
    <dbReference type="NCBI Taxonomy" id="1507735"/>
    <lineage>
        <taxon>Bacteria</taxon>
        <taxon>Pseudomonadati</taxon>
        <taxon>Pseudomonadota</taxon>
        <taxon>Gammaproteobacteria</taxon>
        <taxon>Pseudomonadales</taxon>
        <taxon>Pseudomonadaceae</taxon>
        <taxon>Stutzerimonas</taxon>
    </lineage>
</organism>
<dbReference type="SUPFAM" id="SSF53155">
    <property type="entry name" value="Methylated DNA-protein cysteine methyltransferase domain"/>
    <property type="match status" value="1"/>
</dbReference>
<dbReference type="InterPro" id="IPR036631">
    <property type="entry name" value="MGMT_N_sf"/>
</dbReference>
<dbReference type="PANTHER" id="PTHR10815">
    <property type="entry name" value="METHYLATED-DNA--PROTEIN-CYSTEINE METHYLTRANSFERASE"/>
    <property type="match status" value="1"/>
</dbReference>
<dbReference type="EC" id="2.1.1.63" evidence="9"/>
<dbReference type="InterPro" id="IPR001497">
    <property type="entry name" value="MethylDNA_cys_MeTrfase_AS"/>
</dbReference>
<feature type="domain" description="Methylated-DNA-[protein]-cysteine S-methyltransferase DNA binding" evidence="7">
    <location>
        <begin position="83"/>
        <end position="160"/>
    </location>
</feature>
<keyword evidence="4" id="KW-0227">DNA damage</keyword>
<dbReference type="CDD" id="cd06445">
    <property type="entry name" value="ATase"/>
    <property type="match status" value="1"/>
</dbReference>
<dbReference type="InterPro" id="IPR008332">
    <property type="entry name" value="MethylG_MeTrfase_N"/>
</dbReference>
<dbReference type="GO" id="GO:0003908">
    <property type="term" value="F:methylated-DNA-[protein]-cysteine S-methyltransferase activity"/>
    <property type="evidence" value="ECO:0007669"/>
    <property type="project" value="UniProtKB-EC"/>
</dbReference>